<feature type="region of interest" description="Disordered" evidence="5">
    <location>
        <begin position="1"/>
        <end position="27"/>
    </location>
</feature>
<dbReference type="KEGG" id="marz:MARA_61130"/>
<organism evidence="7 8">
    <name type="scientific">Mycolicibacterium arabiense</name>
    <dbReference type="NCBI Taxonomy" id="1286181"/>
    <lineage>
        <taxon>Bacteria</taxon>
        <taxon>Bacillati</taxon>
        <taxon>Actinomycetota</taxon>
        <taxon>Actinomycetes</taxon>
        <taxon>Mycobacteriales</taxon>
        <taxon>Mycobacteriaceae</taxon>
        <taxon>Mycolicibacterium</taxon>
    </lineage>
</organism>
<feature type="domain" description="HTH tetR-type" evidence="6">
    <location>
        <begin position="28"/>
        <end position="88"/>
    </location>
</feature>
<dbReference type="RefSeq" id="WP_235887350.1">
    <property type="nucleotide sequence ID" value="NZ_AP022593.1"/>
</dbReference>
<dbReference type="PRINTS" id="PR00455">
    <property type="entry name" value="HTHTETR"/>
</dbReference>
<dbReference type="PANTHER" id="PTHR30055">
    <property type="entry name" value="HTH-TYPE TRANSCRIPTIONAL REGULATOR RUTR"/>
    <property type="match status" value="1"/>
</dbReference>
<proteinExistence type="predicted"/>
<dbReference type="InterPro" id="IPR050109">
    <property type="entry name" value="HTH-type_TetR-like_transc_reg"/>
</dbReference>
<keyword evidence="8" id="KW-1185">Reference proteome</keyword>
<dbReference type="Proteomes" id="UP000467428">
    <property type="component" value="Chromosome"/>
</dbReference>
<feature type="DNA-binding region" description="H-T-H motif" evidence="4">
    <location>
        <begin position="51"/>
        <end position="70"/>
    </location>
</feature>
<dbReference type="PANTHER" id="PTHR30055:SF234">
    <property type="entry name" value="HTH-TYPE TRANSCRIPTIONAL REGULATOR BETI"/>
    <property type="match status" value="1"/>
</dbReference>
<dbReference type="InterPro" id="IPR009057">
    <property type="entry name" value="Homeodomain-like_sf"/>
</dbReference>
<dbReference type="InterPro" id="IPR001647">
    <property type="entry name" value="HTH_TetR"/>
</dbReference>
<evidence type="ECO:0000256" key="2">
    <source>
        <dbReference type="ARBA" id="ARBA00023125"/>
    </source>
</evidence>
<sequence>MARVQSRAGTAGGSESQRKPTAADLQRRETRERIFGAAIEEFKRAGMAEADIGSIVAAAGVARGTFYFHFPSKEHVLLELERREEKRIAAEMTRFAKTSGALPDLLAEIVRVVVAAERRLGQLLFKDVLAVHFSPMRPPEDEWTDHAIIVVLVEEIDRARQRGEVDPSVDASLSAMYFLLGLYALLTTTQQSKAIRTFMLDNFVAQAWRGMEAR</sequence>
<dbReference type="Gene3D" id="1.10.357.10">
    <property type="entry name" value="Tetracycline Repressor, domain 2"/>
    <property type="match status" value="1"/>
</dbReference>
<evidence type="ECO:0000313" key="8">
    <source>
        <dbReference type="Proteomes" id="UP000467428"/>
    </source>
</evidence>
<dbReference type="SUPFAM" id="SSF46689">
    <property type="entry name" value="Homeodomain-like"/>
    <property type="match status" value="1"/>
</dbReference>
<evidence type="ECO:0000256" key="1">
    <source>
        <dbReference type="ARBA" id="ARBA00023015"/>
    </source>
</evidence>
<evidence type="ECO:0000256" key="3">
    <source>
        <dbReference type="ARBA" id="ARBA00023163"/>
    </source>
</evidence>
<protein>
    <submittedName>
        <fullName evidence="7">TetR family transcriptional regulator</fullName>
    </submittedName>
</protein>
<accession>A0A7I7S9I1</accession>
<name>A0A7I7S9I1_9MYCO</name>
<dbReference type="SUPFAM" id="SSF48498">
    <property type="entry name" value="Tetracyclin repressor-like, C-terminal domain"/>
    <property type="match status" value="1"/>
</dbReference>
<keyword evidence="1" id="KW-0805">Transcription regulation</keyword>
<dbReference type="AlphaFoldDB" id="A0A7I7S9I1"/>
<keyword evidence="3" id="KW-0804">Transcription</keyword>
<reference evidence="7 8" key="1">
    <citation type="journal article" date="2019" name="Emerg. Microbes Infect.">
        <title>Comprehensive subspecies identification of 175 nontuberculous mycobacteria species based on 7547 genomic profiles.</title>
        <authorList>
            <person name="Matsumoto Y."/>
            <person name="Kinjo T."/>
            <person name="Motooka D."/>
            <person name="Nabeya D."/>
            <person name="Jung N."/>
            <person name="Uechi K."/>
            <person name="Horii T."/>
            <person name="Iida T."/>
            <person name="Fujita J."/>
            <person name="Nakamura S."/>
        </authorList>
    </citation>
    <scope>NUCLEOTIDE SEQUENCE [LARGE SCALE GENOMIC DNA]</scope>
    <source>
        <strain evidence="7 8">JCM 18538</strain>
    </source>
</reference>
<evidence type="ECO:0000259" key="6">
    <source>
        <dbReference type="PROSITE" id="PS50977"/>
    </source>
</evidence>
<dbReference type="GO" id="GO:0003700">
    <property type="term" value="F:DNA-binding transcription factor activity"/>
    <property type="evidence" value="ECO:0007669"/>
    <property type="project" value="TreeGrafter"/>
</dbReference>
<evidence type="ECO:0000256" key="5">
    <source>
        <dbReference type="SAM" id="MobiDB-lite"/>
    </source>
</evidence>
<geneLocation type="plasmid" evidence="8">
    <name>pjcm18538 dna</name>
</geneLocation>
<evidence type="ECO:0000313" key="7">
    <source>
        <dbReference type="EMBL" id="BBY52645.1"/>
    </source>
</evidence>
<dbReference type="EMBL" id="AP022593">
    <property type="protein sequence ID" value="BBY52645.1"/>
    <property type="molecule type" value="Genomic_DNA"/>
</dbReference>
<dbReference type="GO" id="GO:0000976">
    <property type="term" value="F:transcription cis-regulatory region binding"/>
    <property type="evidence" value="ECO:0007669"/>
    <property type="project" value="TreeGrafter"/>
</dbReference>
<dbReference type="PROSITE" id="PS50977">
    <property type="entry name" value="HTH_TETR_2"/>
    <property type="match status" value="1"/>
</dbReference>
<dbReference type="Pfam" id="PF00440">
    <property type="entry name" value="TetR_N"/>
    <property type="match status" value="1"/>
</dbReference>
<keyword evidence="2 4" id="KW-0238">DNA-binding</keyword>
<dbReference type="InterPro" id="IPR036271">
    <property type="entry name" value="Tet_transcr_reg_TetR-rel_C_sf"/>
</dbReference>
<evidence type="ECO:0000256" key="4">
    <source>
        <dbReference type="PROSITE-ProRule" id="PRU00335"/>
    </source>
</evidence>
<gene>
    <name evidence="7" type="ORF">MARA_61130</name>
</gene>